<proteinExistence type="predicted"/>
<reference evidence="5 6" key="1">
    <citation type="submission" date="2019-07" db="EMBL/GenBank/DDBJ databases">
        <title>Whole genome shotgun sequence of Oceanithermus desulfurans NBRC 100063.</title>
        <authorList>
            <person name="Hosoyama A."/>
            <person name="Uohara A."/>
            <person name="Ohji S."/>
            <person name="Ichikawa N."/>
        </authorList>
    </citation>
    <scope>NUCLEOTIDE SEQUENCE [LARGE SCALE GENOMIC DNA]</scope>
    <source>
        <strain evidence="5 6">NBRC 100063</strain>
    </source>
</reference>
<dbReference type="EMBL" id="BJXN01000001">
    <property type="protein sequence ID" value="GEM88577.1"/>
    <property type="molecule type" value="Genomic_DNA"/>
</dbReference>
<keyword evidence="3 5" id="KW-0067">ATP-binding</keyword>
<feature type="domain" description="ABC transporter" evidence="4">
    <location>
        <begin position="2"/>
        <end position="227"/>
    </location>
</feature>
<evidence type="ECO:0000259" key="4">
    <source>
        <dbReference type="PROSITE" id="PS50893"/>
    </source>
</evidence>
<dbReference type="Pfam" id="PF00005">
    <property type="entry name" value="ABC_tran"/>
    <property type="match status" value="1"/>
</dbReference>
<gene>
    <name evidence="5" type="primary">ycfV</name>
    <name evidence="5" type="ORF">ODE01S_00110</name>
</gene>
<organism evidence="5 6">
    <name type="scientific">Oceanithermus desulfurans NBRC 100063</name>
    <dbReference type="NCBI Taxonomy" id="1227550"/>
    <lineage>
        <taxon>Bacteria</taxon>
        <taxon>Thermotogati</taxon>
        <taxon>Deinococcota</taxon>
        <taxon>Deinococci</taxon>
        <taxon>Thermales</taxon>
        <taxon>Thermaceae</taxon>
        <taxon>Oceanithermus</taxon>
    </lineage>
</organism>
<dbReference type="GO" id="GO:0005886">
    <property type="term" value="C:plasma membrane"/>
    <property type="evidence" value="ECO:0007669"/>
    <property type="project" value="TreeGrafter"/>
</dbReference>
<accession>A0A511RHJ3</accession>
<name>A0A511RHJ3_9DEIN</name>
<dbReference type="GO" id="GO:0016887">
    <property type="term" value="F:ATP hydrolysis activity"/>
    <property type="evidence" value="ECO:0007669"/>
    <property type="project" value="InterPro"/>
</dbReference>
<dbReference type="GO" id="GO:0005524">
    <property type="term" value="F:ATP binding"/>
    <property type="evidence" value="ECO:0007669"/>
    <property type="project" value="UniProtKB-KW"/>
</dbReference>
<dbReference type="InterPro" id="IPR027417">
    <property type="entry name" value="P-loop_NTPase"/>
</dbReference>
<dbReference type="PANTHER" id="PTHR24220:SF86">
    <property type="entry name" value="ABC TRANSPORTER ABCH.1"/>
    <property type="match status" value="1"/>
</dbReference>
<protein>
    <submittedName>
        <fullName evidence="5">ABC transporter ATP-binding protein</fullName>
    </submittedName>
</protein>
<keyword evidence="1" id="KW-0813">Transport</keyword>
<dbReference type="OrthoDB" id="9772862at2"/>
<dbReference type="FunFam" id="3.40.50.300:FF:000032">
    <property type="entry name" value="Export ABC transporter ATP-binding protein"/>
    <property type="match status" value="1"/>
</dbReference>
<dbReference type="Proteomes" id="UP000321827">
    <property type="component" value="Unassembled WGS sequence"/>
</dbReference>
<evidence type="ECO:0000256" key="1">
    <source>
        <dbReference type="ARBA" id="ARBA00022448"/>
    </source>
</evidence>
<comment type="caution">
    <text evidence="5">The sequence shown here is derived from an EMBL/GenBank/DDBJ whole genome shotgun (WGS) entry which is preliminary data.</text>
</comment>
<dbReference type="RefSeq" id="WP_147144723.1">
    <property type="nucleotide sequence ID" value="NZ_BJXN01000001.1"/>
</dbReference>
<sequence length="228" mass="24689">MIELANVTKVYRKGRVEVPALRGVDLRIAEGEHVALMGPSGAGKSTLLYLMGLMEEPTTGRVTLFGEDVTNLSDTARSRLRGRTIGFVFQAFNLIPQLVAWQNVALPLRYQGVPRRQQKERALAMLERVGLADRSEHYPAELSGGEEQRVAIARALVIEPRLILADEPTGNLDTRTGRAVLGLLESAVADGPTLLIVTHDQEVAARAGRVVRVVDGQVLDGSPSGPPK</sequence>
<dbReference type="GO" id="GO:0022857">
    <property type="term" value="F:transmembrane transporter activity"/>
    <property type="evidence" value="ECO:0007669"/>
    <property type="project" value="TreeGrafter"/>
</dbReference>
<dbReference type="Gene3D" id="3.40.50.300">
    <property type="entry name" value="P-loop containing nucleotide triphosphate hydrolases"/>
    <property type="match status" value="1"/>
</dbReference>
<dbReference type="CDD" id="cd03255">
    <property type="entry name" value="ABC_MJ0796_LolCDE_FtsE"/>
    <property type="match status" value="1"/>
</dbReference>
<dbReference type="AlphaFoldDB" id="A0A511RHJ3"/>
<dbReference type="InterPro" id="IPR003439">
    <property type="entry name" value="ABC_transporter-like_ATP-bd"/>
</dbReference>
<dbReference type="InterPro" id="IPR003593">
    <property type="entry name" value="AAA+_ATPase"/>
</dbReference>
<dbReference type="SMART" id="SM00382">
    <property type="entry name" value="AAA"/>
    <property type="match status" value="1"/>
</dbReference>
<dbReference type="InterPro" id="IPR015854">
    <property type="entry name" value="ABC_transpr_LolD-like"/>
</dbReference>
<dbReference type="GO" id="GO:0098796">
    <property type="term" value="C:membrane protein complex"/>
    <property type="evidence" value="ECO:0007669"/>
    <property type="project" value="UniProtKB-ARBA"/>
</dbReference>
<dbReference type="PANTHER" id="PTHR24220">
    <property type="entry name" value="IMPORT ATP-BINDING PROTEIN"/>
    <property type="match status" value="1"/>
</dbReference>
<keyword evidence="2" id="KW-0547">Nucleotide-binding</keyword>
<evidence type="ECO:0000313" key="6">
    <source>
        <dbReference type="Proteomes" id="UP000321827"/>
    </source>
</evidence>
<dbReference type="PROSITE" id="PS50893">
    <property type="entry name" value="ABC_TRANSPORTER_2"/>
    <property type="match status" value="1"/>
</dbReference>
<evidence type="ECO:0000256" key="2">
    <source>
        <dbReference type="ARBA" id="ARBA00022741"/>
    </source>
</evidence>
<dbReference type="InterPro" id="IPR017911">
    <property type="entry name" value="MacB-like_ATP-bd"/>
</dbReference>
<evidence type="ECO:0000313" key="5">
    <source>
        <dbReference type="EMBL" id="GEM88577.1"/>
    </source>
</evidence>
<dbReference type="SUPFAM" id="SSF52540">
    <property type="entry name" value="P-loop containing nucleoside triphosphate hydrolases"/>
    <property type="match status" value="1"/>
</dbReference>
<evidence type="ECO:0000256" key="3">
    <source>
        <dbReference type="ARBA" id="ARBA00022840"/>
    </source>
</evidence>